<dbReference type="PANTHER" id="PTHR46268:SF6">
    <property type="entry name" value="UNIVERSAL STRESS PROTEIN UP12"/>
    <property type="match status" value="1"/>
</dbReference>
<comment type="caution">
    <text evidence="3">The sequence shown here is derived from an EMBL/GenBank/DDBJ whole genome shotgun (WGS) entry which is preliminary data.</text>
</comment>
<dbReference type="PANTHER" id="PTHR46268">
    <property type="entry name" value="STRESS RESPONSE PROTEIN NHAX"/>
    <property type="match status" value="1"/>
</dbReference>
<dbReference type="InterPro" id="IPR006016">
    <property type="entry name" value="UspA"/>
</dbReference>
<dbReference type="InterPro" id="IPR006015">
    <property type="entry name" value="Universal_stress_UspA"/>
</dbReference>
<evidence type="ECO:0000313" key="3">
    <source>
        <dbReference type="EMBL" id="GIT94899.1"/>
    </source>
</evidence>
<proteinExistence type="inferred from homology"/>
<protein>
    <submittedName>
        <fullName evidence="3">Universal stress protein UspA</fullName>
    </submittedName>
</protein>
<dbReference type="Gene3D" id="3.40.50.620">
    <property type="entry name" value="HUPs"/>
    <property type="match status" value="1"/>
</dbReference>
<gene>
    <name evidence="3" type="ORF">JANAI62_15220</name>
</gene>
<reference evidence="3 4" key="1">
    <citation type="submission" date="2021-05" db="EMBL/GenBank/DDBJ databases">
        <title>Bacteria Genome sequencing.</title>
        <authorList>
            <person name="Takabe Y."/>
            <person name="Nakajima Y."/>
            <person name="Suzuki S."/>
            <person name="Shiozaki T."/>
        </authorList>
    </citation>
    <scope>NUCLEOTIDE SEQUENCE [LARGE SCALE GENOMIC DNA]</scope>
    <source>
        <strain evidence="3 4">AI_62</strain>
    </source>
</reference>
<dbReference type="EMBL" id="BPFH01000002">
    <property type="protein sequence ID" value="GIT94899.1"/>
    <property type="molecule type" value="Genomic_DNA"/>
</dbReference>
<dbReference type="RefSeq" id="WP_220748391.1">
    <property type="nucleotide sequence ID" value="NZ_BPFH01000002.1"/>
</dbReference>
<name>A0ABQ4NKG1_9RHOB</name>
<comment type="similarity">
    <text evidence="1">Belongs to the universal stress protein A family.</text>
</comment>
<evidence type="ECO:0000313" key="4">
    <source>
        <dbReference type="Proteomes" id="UP000786693"/>
    </source>
</evidence>
<dbReference type="Pfam" id="PF00582">
    <property type="entry name" value="Usp"/>
    <property type="match status" value="1"/>
</dbReference>
<keyword evidence="4" id="KW-1185">Reference proteome</keyword>
<organism evidence="3 4">
    <name type="scientific">Jannaschia pagri</name>
    <dbReference type="NCBI Taxonomy" id="2829797"/>
    <lineage>
        <taxon>Bacteria</taxon>
        <taxon>Pseudomonadati</taxon>
        <taxon>Pseudomonadota</taxon>
        <taxon>Alphaproteobacteria</taxon>
        <taxon>Rhodobacterales</taxon>
        <taxon>Roseobacteraceae</taxon>
        <taxon>Jannaschia</taxon>
    </lineage>
</organism>
<sequence>MFKNITVAVDGSDHARHALSVACDLAQQYHGQLHLIHAPEVSSTGLAVGSGAIEIAPTQEAIQAAGADVMAAAATQVRAAGLEPASETVRYGRPSAEVCGLADETGSDLIVTGRRGMSSVQGLVLGSTSQRIAHDAPCAVLTVK</sequence>
<dbReference type="CDD" id="cd00293">
    <property type="entry name" value="USP-like"/>
    <property type="match status" value="1"/>
</dbReference>
<accession>A0ABQ4NKG1</accession>
<dbReference type="InterPro" id="IPR014729">
    <property type="entry name" value="Rossmann-like_a/b/a_fold"/>
</dbReference>
<evidence type="ECO:0000259" key="2">
    <source>
        <dbReference type="Pfam" id="PF00582"/>
    </source>
</evidence>
<feature type="domain" description="UspA" evidence="2">
    <location>
        <begin position="1"/>
        <end position="144"/>
    </location>
</feature>
<dbReference type="PRINTS" id="PR01438">
    <property type="entry name" value="UNVRSLSTRESS"/>
</dbReference>
<dbReference type="SUPFAM" id="SSF52402">
    <property type="entry name" value="Adenine nucleotide alpha hydrolases-like"/>
    <property type="match status" value="1"/>
</dbReference>
<dbReference type="Proteomes" id="UP000786693">
    <property type="component" value="Unassembled WGS sequence"/>
</dbReference>
<evidence type="ECO:0000256" key="1">
    <source>
        <dbReference type="ARBA" id="ARBA00008791"/>
    </source>
</evidence>